<proteinExistence type="predicted"/>
<accession>A0A8T1NPY3</accession>
<dbReference type="Proteomes" id="UP000811609">
    <property type="component" value="Chromosome 13"/>
</dbReference>
<reference evidence="1" key="1">
    <citation type="submission" date="2020-12" db="EMBL/GenBank/DDBJ databases">
        <title>WGS assembly of Carya illinoinensis cv. Pawnee.</title>
        <authorList>
            <person name="Platts A."/>
            <person name="Shu S."/>
            <person name="Wright S."/>
            <person name="Barry K."/>
            <person name="Edger P."/>
            <person name="Pires J.C."/>
            <person name="Schmutz J."/>
        </authorList>
    </citation>
    <scope>NUCLEOTIDE SEQUENCE</scope>
    <source>
        <tissue evidence="1">Leaf</tissue>
    </source>
</reference>
<sequence length="89" mass="10215">MHWNYSSLERLRLENSCDSLESFPLNLLSNLKFINSCPKLKFVQEEGLPASISSLWISNCALLEKQLQSRKGKAWHKIAHIPCINIKGF</sequence>
<dbReference type="EMBL" id="CM031821">
    <property type="protein sequence ID" value="KAG6632445.1"/>
    <property type="molecule type" value="Genomic_DNA"/>
</dbReference>
<keyword evidence="2" id="KW-1185">Reference proteome</keyword>
<gene>
    <name evidence="1" type="ORF">CIPAW_13G160100</name>
</gene>
<protein>
    <submittedName>
        <fullName evidence="1">Uncharacterized protein</fullName>
    </submittedName>
</protein>
<organism evidence="1 2">
    <name type="scientific">Carya illinoinensis</name>
    <name type="common">Pecan</name>
    <dbReference type="NCBI Taxonomy" id="32201"/>
    <lineage>
        <taxon>Eukaryota</taxon>
        <taxon>Viridiplantae</taxon>
        <taxon>Streptophyta</taxon>
        <taxon>Embryophyta</taxon>
        <taxon>Tracheophyta</taxon>
        <taxon>Spermatophyta</taxon>
        <taxon>Magnoliopsida</taxon>
        <taxon>eudicotyledons</taxon>
        <taxon>Gunneridae</taxon>
        <taxon>Pentapetalae</taxon>
        <taxon>rosids</taxon>
        <taxon>fabids</taxon>
        <taxon>Fagales</taxon>
        <taxon>Juglandaceae</taxon>
        <taxon>Carya</taxon>
    </lineage>
</organism>
<comment type="caution">
    <text evidence="1">The sequence shown here is derived from an EMBL/GenBank/DDBJ whole genome shotgun (WGS) entry which is preliminary data.</text>
</comment>
<evidence type="ECO:0000313" key="2">
    <source>
        <dbReference type="Proteomes" id="UP000811609"/>
    </source>
</evidence>
<dbReference type="AlphaFoldDB" id="A0A8T1NPY3"/>
<evidence type="ECO:0000313" key="1">
    <source>
        <dbReference type="EMBL" id="KAG6632445.1"/>
    </source>
</evidence>
<name>A0A8T1NPY3_CARIL</name>